<dbReference type="GeneID" id="36410386"/>
<name>A0A0P1ADY4_PLAHL</name>
<keyword evidence="2" id="KW-1185">Reference proteome</keyword>
<dbReference type="EMBL" id="CCYD01000349">
    <property type="protein sequence ID" value="CEG39111.1"/>
    <property type="molecule type" value="Genomic_DNA"/>
</dbReference>
<dbReference type="AlphaFoldDB" id="A0A0P1ADY4"/>
<dbReference type="Proteomes" id="UP000054928">
    <property type="component" value="Unassembled WGS sequence"/>
</dbReference>
<reference evidence="2" key="1">
    <citation type="submission" date="2014-09" db="EMBL/GenBank/DDBJ databases">
        <authorList>
            <person name="Sharma Rahul"/>
            <person name="Thines Marco"/>
        </authorList>
    </citation>
    <scope>NUCLEOTIDE SEQUENCE [LARGE SCALE GENOMIC DNA]</scope>
</reference>
<protein>
    <submittedName>
        <fullName evidence="1">Uncharacterized protein</fullName>
    </submittedName>
</protein>
<sequence length="60" mass="6797">MCTRCVYCDVNNVHTELRAPESLILKAEDNELVSIQKSTTFKILMPMCDQTTDGNLFTIT</sequence>
<evidence type="ECO:0000313" key="2">
    <source>
        <dbReference type="Proteomes" id="UP000054928"/>
    </source>
</evidence>
<organism evidence="1 2">
    <name type="scientific">Plasmopara halstedii</name>
    <name type="common">Downy mildew of sunflower</name>
    <dbReference type="NCBI Taxonomy" id="4781"/>
    <lineage>
        <taxon>Eukaryota</taxon>
        <taxon>Sar</taxon>
        <taxon>Stramenopiles</taxon>
        <taxon>Oomycota</taxon>
        <taxon>Peronosporomycetes</taxon>
        <taxon>Peronosporales</taxon>
        <taxon>Peronosporaceae</taxon>
        <taxon>Plasmopara</taxon>
    </lineage>
</organism>
<evidence type="ECO:0000313" key="1">
    <source>
        <dbReference type="EMBL" id="CEG39111.1"/>
    </source>
</evidence>
<accession>A0A0P1ADY4</accession>
<proteinExistence type="predicted"/>
<dbReference type="RefSeq" id="XP_024575480.1">
    <property type="nucleotide sequence ID" value="XM_024724622.2"/>
</dbReference>